<dbReference type="AlphaFoldDB" id="F3ZR16"/>
<evidence type="ECO:0000313" key="2">
    <source>
        <dbReference type="EMBL" id="EGJ71889.1"/>
    </source>
</evidence>
<evidence type="ECO:0000256" key="1">
    <source>
        <dbReference type="SAM" id="Phobius"/>
    </source>
</evidence>
<keyword evidence="1" id="KW-0812">Transmembrane</keyword>
<sequence length="199" mass="22496">MEKFVKYFLSSKSFTWLLMILILGGGLFSYFNMGKLEDAPFTIKQAVVITPYPGASPMEVETEVTDVLAEAIQEMGELYYIKTDNREGLSKMTIYLKKELRADQMQQSWDLLRRKVGDAQAKLPEGASKSIVQDDFGDVLGVFYGLHGQGFTPRQLEDYAIEIKNGLLNVKDVAKVTLYGIQKRSLYRNYLAAHTSISK</sequence>
<dbReference type="Pfam" id="PF00873">
    <property type="entry name" value="ACR_tran"/>
    <property type="match status" value="1"/>
</dbReference>
<dbReference type="eggNOG" id="COG0841">
    <property type="taxonomic scope" value="Bacteria"/>
</dbReference>
<keyword evidence="1" id="KW-1133">Transmembrane helix</keyword>
<dbReference type="Gene3D" id="1.20.1640.10">
    <property type="entry name" value="Multidrug efflux transporter AcrB transmembrane domain"/>
    <property type="match status" value="1"/>
</dbReference>
<dbReference type="PANTHER" id="PTHR32063">
    <property type="match status" value="1"/>
</dbReference>
<name>F3ZR16_9BACE</name>
<dbReference type="STRING" id="679937.Bcop_1697"/>
<reference evidence="2 3" key="1">
    <citation type="journal article" date="2011" name="Stand. Genomic Sci.">
        <title>Non-contiguous finished genome sequence of Bacteroides coprosuis type strain (PC139).</title>
        <authorList>
            <person name="Land M."/>
            <person name="Held B."/>
            <person name="Gronow S."/>
            <person name="Abt B."/>
            <person name="Lucas S."/>
            <person name="Del Rio T.G."/>
            <person name="Nolan M."/>
            <person name="Tice H."/>
            <person name="Cheng J.F."/>
            <person name="Pitluck S."/>
            <person name="Liolios K."/>
            <person name="Pagani I."/>
            <person name="Ivanova N."/>
            <person name="Mavromatis K."/>
            <person name="Mikhailova N."/>
            <person name="Pati A."/>
            <person name="Tapia R."/>
            <person name="Han C."/>
            <person name="Goodwin L."/>
            <person name="Chen A."/>
            <person name="Palaniappan K."/>
            <person name="Hauser L."/>
            <person name="Brambilla E.M."/>
            <person name="Rohde M."/>
            <person name="Goker M."/>
            <person name="Detter J.C."/>
            <person name="Woyke T."/>
            <person name="Bristow J."/>
            <person name="Eisen J.A."/>
            <person name="Markowitz V."/>
            <person name="Hugenholtz P."/>
            <person name="Kyrpides N.C."/>
            <person name="Klenk H.P."/>
            <person name="Lapidus A."/>
        </authorList>
    </citation>
    <scope>NUCLEOTIDE SEQUENCE [LARGE SCALE GENOMIC DNA]</scope>
    <source>
        <strain evidence="2 3">DSM 18011</strain>
    </source>
</reference>
<protein>
    <submittedName>
        <fullName evidence="2">Acriflavin resistance protein</fullName>
    </submittedName>
</protein>
<dbReference type="Gene3D" id="3.30.70.1320">
    <property type="entry name" value="Multidrug efflux transporter AcrB pore domain like"/>
    <property type="match status" value="1"/>
</dbReference>
<feature type="transmembrane region" description="Helical" evidence="1">
    <location>
        <begin position="13"/>
        <end position="31"/>
    </location>
</feature>
<dbReference type="OrthoDB" id="9798415at2"/>
<dbReference type="Proteomes" id="UP000018439">
    <property type="component" value="Chromosome"/>
</dbReference>
<organism evidence="2 3">
    <name type="scientific">Bacteroides coprosuis DSM 18011</name>
    <dbReference type="NCBI Taxonomy" id="679937"/>
    <lineage>
        <taxon>Bacteria</taxon>
        <taxon>Pseudomonadati</taxon>
        <taxon>Bacteroidota</taxon>
        <taxon>Bacteroidia</taxon>
        <taxon>Bacteroidales</taxon>
        <taxon>Bacteroidaceae</taxon>
        <taxon>Bacteroides</taxon>
    </lineage>
</organism>
<dbReference type="InterPro" id="IPR001036">
    <property type="entry name" value="Acrflvin-R"/>
</dbReference>
<keyword evidence="1" id="KW-0472">Membrane</keyword>
<dbReference type="SUPFAM" id="SSF82693">
    <property type="entry name" value="Multidrug efflux transporter AcrB pore domain, PN1, PN2, PC1 and PC2 subdomains"/>
    <property type="match status" value="1"/>
</dbReference>
<dbReference type="Gene3D" id="3.30.70.1430">
    <property type="entry name" value="Multidrug efflux transporter AcrB pore domain"/>
    <property type="match status" value="1"/>
</dbReference>
<proteinExistence type="predicted"/>
<dbReference type="GO" id="GO:0005886">
    <property type="term" value="C:plasma membrane"/>
    <property type="evidence" value="ECO:0007669"/>
    <property type="project" value="TreeGrafter"/>
</dbReference>
<dbReference type="HOGENOM" id="CLU_002755_2_6_10"/>
<accession>F3ZR16</accession>
<evidence type="ECO:0000313" key="3">
    <source>
        <dbReference type="Proteomes" id="UP000018439"/>
    </source>
</evidence>
<dbReference type="GO" id="GO:0042910">
    <property type="term" value="F:xenobiotic transmembrane transporter activity"/>
    <property type="evidence" value="ECO:0007669"/>
    <property type="project" value="TreeGrafter"/>
</dbReference>
<gene>
    <name evidence="2" type="ORF">Bcop_1697</name>
</gene>
<dbReference type="EMBL" id="CM001167">
    <property type="protein sequence ID" value="EGJ71889.1"/>
    <property type="molecule type" value="Genomic_DNA"/>
</dbReference>
<dbReference type="PANTHER" id="PTHR32063:SF18">
    <property type="entry name" value="CATION EFFLUX SYSTEM PROTEIN"/>
    <property type="match status" value="1"/>
</dbReference>
<keyword evidence="3" id="KW-1185">Reference proteome</keyword>